<dbReference type="EMBL" id="UINC01020637">
    <property type="protein sequence ID" value="SVA86465.1"/>
    <property type="molecule type" value="Genomic_DNA"/>
</dbReference>
<feature type="domain" description="YqgF/RNase H-like" evidence="5">
    <location>
        <begin position="7"/>
        <end position="104"/>
    </location>
</feature>
<evidence type="ECO:0000256" key="4">
    <source>
        <dbReference type="ARBA" id="ARBA00022801"/>
    </source>
</evidence>
<evidence type="ECO:0000256" key="1">
    <source>
        <dbReference type="ARBA" id="ARBA00022490"/>
    </source>
</evidence>
<organism evidence="6">
    <name type="scientific">marine metagenome</name>
    <dbReference type="NCBI Taxonomy" id="408172"/>
    <lineage>
        <taxon>unclassified sequences</taxon>
        <taxon>metagenomes</taxon>
        <taxon>ecological metagenomes</taxon>
    </lineage>
</organism>
<name>A0A381ZAZ2_9ZZZZ</name>
<dbReference type="GO" id="GO:0004518">
    <property type="term" value="F:nuclease activity"/>
    <property type="evidence" value="ECO:0007669"/>
    <property type="project" value="UniProtKB-KW"/>
</dbReference>
<dbReference type="Pfam" id="PF03652">
    <property type="entry name" value="RuvX"/>
    <property type="match status" value="1"/>
</dbReference>
<dbReference type="InterPro" id="IPR006641">
    <property type="entry name" value="YqgF/RNaseH-like_dom"/>
</dbReference>
<keyword evidence="3" id="KW-0540">Nuclease</keyword>
<dbReference type="SMART" id="SM00732">
    <property type="entry name" value="YqgFc"/>
    <property type="match status" value="1"/>
</dbReference>
<dbReference type="PANTHER" id="PTHR33317:SF4">
    <property type="entry name" value="POLYNUCLEOTIDYL TRANSFERASE, RIBONUCLEASE H-LIKE SUPERFAMILY PROTEIN"/>
    <property type="match status" value="1"/>
</dbReference>
<dbReference type="InterPro" id="IPR037027">
    <property type="entry name" value="YqgF/RNaseH-like_dom_sf"/>
</dbReference>
<evidence type="ECO:0000313" key="6">
    <source>
        <dbReference type="EMBL" id="SVA86465.1"/>
    </source>
</evidence>
<dbReference type="GO" id="GO:0016787">
    <property type="term" value="F:hydrolase activity"/>
    <property type="evidence" value="ECO:0007669"/>
    <property type="project" value="UniProtKB-KW"/>
</dbReference>
<dbReference type="SUPFAM" id="SSF53098">
    <property type="entry name" value="Ribonuclease H-like"/>
    <property type="match status" value="1"/>
</dbReference>
<keyword evidence="2" id="KW-0690">Ribosome biogenesis</keyword>
<accession>A0A381ZAZ2</accession>
<dbReference type="HAMAP" id="MF_00651">
    <property type="entry name" value="Nuclease_YqgF"/>
    <property type="match status" value="1"/>
</dbReference>
<keyword evidence="1" id="KW-0963">Cytoplasm</keyword>
<dbReference type="Gene3D" id="3.30.420.140">
    <property type="entry name" value="YqgF/RNase H-like domain"/>
    <property type="match status" value="1"/>
</dbReference>
<dbReference type="GO" id="GO:0005829">
    <property type="term" value="C:cytosol"/>
    <property type="evidence" value="ECO:0007669"/>
    <property type="project" value="TreeGrafter"/>
</dbReference>
<evidence type="ECO:0000259" key="5">
    <source>
        <dbReference type="SMART" id="SM00732"/>
    </source>
</evidence>
<dbReference type="InterPro" id="IPR012337">
    <property type="entry name" value="RNaseH-like_sf"/>
</dbReference>
<dbReference type="CDD" id="cd16964">
    <property type="entry name" value="YqgF"/>
    <property type="match status" value="1"/>
</dbReference>
<dbReference type="AlphaFoldDB" id="A0A381ZAZ2"/>
<proteinExistence type="inferred from homology"/>
<gene>
    <name evidence="6" type="ORF">METZ01_LOCUS139319</name>
</gene>
<dbReference type="InterPro" id="IPR005227">
    <property type="entry name" value="YqgF"/>
</dbReference>
<dbReference type="PANTHER" id="PTHR33317">
    <property type="entry name" value="POLYNUCLEOTIDYL TRANSFERASE, RIBONUCLEASE H-LIKE SUPERFAMILY PROTEIN"/>
    <property type="match status" value="1"/>
</dbReference>
<keyword evidence="4" id="KW-0378">Hydrolase</keyword>
<protein>
    <recommendedName>
        <fullName evidence="5">YqgF/RNase H-like domain-containing protein</fullName>
    </recommendedName>
</protein>
<evidence type="ECO:0000256" key="3">
    <source>
        <dbReference type="ARBA" id="ARBA00022722"/>
    </source>
</evidence>
<reference evidence="6" key="1">
    <citation type="submission" date="2018-05" db="EMBL/GenBank/DDBJ databases">
        <authorList>
            <person name="Lanie J.A."/>
            <person name="Ng W.-L."/>
            <person name="Kazmierczak K.M."/>
            <person name="Andrzejewski T.M."/>
            <person name="Davidsen T.M."/>
            <person name="Wayne K.J."/>
            <person name="Tettelin H."/>
            <person name="Glass J.I."/>
            <person name="Rusch D."/>
            <person name="Podicherti R."/>
            <person name="Tsui H.-C.T."/>
            <person name="Winkler M.E."/>
        </authorList>
    </citation>
    <scope>NUCLEOTIDE SEQUENCE</scope>
</reference>
<sequence length="144" mass="15802">MIRHLNQPIIALDVGDKRIGVAISDPTRTLATPRSAIPRQRAESQILKLSHDENASLIIVGMPFLASGCIGTQADKTQQFVAHLTEITGLKIETVDERLSTVEARKRLHESPGRKNRIKKDKGLVDSASAAVLLQTYLDQIGTR</sequence>
<evidence type="ECO:0000256" key="2">
    <source>
        <dbReference type="ARBA" id="ARBA00022517"/>
    </source>
</evidence>
<dbReference type="NCBIfam" id="TIGR00250">
    <property type="entry name" value="RNAse_H_YqgF"/>
    <property type="match status" value="1"/>
</dbReference>
<dbReference type="GO" id="GO:0000967">
    <property type="term" value="P:rRNA 5'-end processing"/>
    <property type="evidence" value="ECO:0007669"/>
    <property type="project" value="TreeGrafter"/>
</dbReference>